<gene>
    <name evidence="1" type="ORF">SLEP1_g50857</name>
</gene>
<name>A0AAV5M3G6_9ROSI</name>
<organism evidence="1 2">
    <name type="scientific">Rubroshorea leprosula</name>
    <dbReference type="NCBI Taxonomy" id="152421"/>
    <lineage>
        <taxon>Eukaryota</taxon>
        <taxon>Viridiplantae</taxon>
        <taxon>Streptophyta</taxon>
        <taxon>Embryophyta</taxon>
        <taxon>Tracheophyta</taxon>
        <taxon>Spermatophyta</taxon>
        <taxon>Magnoliopsida</taxon>
        <taxon>eudicotyledons</taxon>
        <taxon>Gunneridae</taxon>
        <taxon>Pentapetalae</taxon>
        <taxon>rosids</taxon>
        <taxon>malvids</taxon>
        <taxon>Malvales</taxon>
        <taxon>Dipterocarpaceae</taxon>
        <taxon>Rubroshorea</taxon>
    </lineage>
</organism>
<keyword evidence="2" id="KW-1185">Reference proteome</keyword>
<dbReference type="Proteomes" id="UP001054252">
    <property type="component" value="Unassembled WGS sequence"/>
</dbReference>
<evidence type="ECO:0000313" key="2">
    <source>
        <dbReference type="Proteomes" id="UP001054252"/>
    </source>
</evidence>
<sequence length="40" mass="4198">MVDNIFDFLLKLASATSPLLDQFDSISLASITISAIVLGG</sequence>
<reference evidence="1 2" key="1">
    <citation type="journal article" date="2021" name="Commun. Biol.">
        <title>The genome of Shorea leprosula (Dipterocarpaceae) highlights the ecological relevance of drought in aseasonal tropical rainforests.</title>
        <authorList>
            <person name="Ng K.K.S."/>
            <person name="Kobayashi M.J."/>
            <person name="Fawcett J.A."/>
            <person name="Hatakeyama M."/>
            <person name="Paape T."/>
            <person name="Ng C.H."/>
            <person name="Ang C.C."/>
            <person name="Tnah L.H."/>
            <person name="Lee C.T."/>
            <person name="Nishiyama T."/>
            <person name="Sese J."/>
            <person name="O'Brien M.J."/>
            <person name="Copetti D."/>
            <person name="Mohd Noor M.I."/>
            <person name="Ong R.C."/>
            <person name="Putra M."/>
            <person name="Sireger I.Z."/>
            <person name="Indrioko S."/>
            <person name="Kosugi Y."/>
            <person name="Izuno A."/>
            <person name="Isagi Y."/>
            <person name="Lee S.L."/>
            <person name="Shimizu K.K."/>
        </authorList>
    </citation>
    <scope>NUCLEOTIDE SEQUENCE [LARGE SCALE GENOMIC DNA]</scope>
    <source>
        <strain evidence="1">214</strain>
    </source>
</reference>
<proteinExistence type="predicted"/>
<accession>A0AAV5M3G6</accession>
<evidence type="ECO:0000313" key="1">
    <source>
        <dbReference type="EMBL" id="GKV43584.1"/>
    </source>
</evidence>
<dbReference type="AlphaFoldDB" id="A0AAV5M3G6"/>
<protein>
    <submittedName>
        <fullName evidence="1">Uncharacterized protein</fullName>
    </submittedName>
</protein>
<comment type="caution">
    <text evidence="1">The sequence shown here is derived from an EMBL/GenBank/DDBJ whole genome shotgun (WGS) entry which is preliminary data.</text>
</comment>
<dbReference type="EMBL" id="BPVZ01000170">
    <property type="protein sequence ID" value="GKV43584.1"/>
    <property type="molecule type" value="Genomic_DNA"/>
</dbReference>